<dbReference type="InterPro" id="IPR036691">
    <property type="entry name" value="Endo/exonu/phosph_ase_sf"/>
</dbReference>
<sequence length="683" mass="79972">MDKTRKTLQRLRNTVTNISSSFNIKFNKKTKTPQNTQKNSENTLEKPKKSNNSYNTSSSSSLLSVNSVENNHSKSPNIQHTQDTFYNYLDVSVDYKQLIFATHNIRGGFQSKKDNIIKLMVTKKIDFLHICETKERDSNFDIAKSKAHIKYTVPFNNDFCKFFFIINNPDKESTGSGSRLIISEQLHNQLESTVISTQGRYITNIFNFKNNTKIYTHSLYLPSYDVKHVKTYEDIISKLYGELDKQPHKTNHVTLILGDLNLAKLHEIRLSSRVKKKSVDPSRDDIIGNLSNAMGLIIQKYDLVHIGEKFGHKTTPTHYPSDPKKTPSTIDYFFGSKNLCNKITEFDILNTNVNYYSSDHRLVLVSIDHPNANLAKNKKYYSMSRDLPTHDQQYKIKDMDADQWNIFQLEINQKAYISFESYLTDTSFNNHSPQNFVNGRMRKIQEDIEDALKLANVNKYIRGAPKRNEFPLHIRRQFNQLYQLASLKRYLKDKVSVLENKNNFLEVNNNLNQDQQDPIDLKEILDVFNKHWKHKRKWLTKLLRFNNIVPINALPLVLDTVLELDRIISFINQLEGLINKQLTLDRSTWDTEQIKKFINRRDDDIKTNNKRMLNSILERHPRKITLDRIKYTENDEIKFSNDRNKITEITNHHFQNIGSSSSSASKYDPLIGLDDYWKKFYQK</sequence>
<comment type="caution">
    <text evidence="2">The sequence shown here is derived from an EMBL/GenBank/DDBJ whole genome shotgun (WGS) entry which is preliminary data.</text>
</comment>
<dbReference type="VEuPathDB" id="FungiDB:RhiirA1_461028"/>
<dbReference type="AlphaFoldDB" id="A0A2I1H4X8"/>
<dbReference type="VEuPathDB" id="FungiDB:FUN_014367"/>
<dbReference type="EMBL" id="LLXI01001487">
    <property type="protein sequence ID" value="PKY53911.1"/>
    <property type="molecule type" value="Genomic_DNA"/>
</dbReference>
<dbReference type="Proteomes" id="UP000234323">
    <property type="component" value="Unassembled WGS sequence"/>
</dbReference>
<proteinExistence type="predicted"/>
<keyword evidence="3" id="KW-1185">Reference proteome</keyword>
<dbReference type="Gene3D" id="3.60.10.10">
    <property type="entry name" value="Endonuclease/exonuclease/phosphatase"/>
    <property type="match status" value="1"/>
</dbReference>
<protein>
    <submittedName>
        <fullName evidence="2">DNase I-like protein</fullName>
    </submittedName>
</protein>
<organism evidence="2 3">
    <name type="scientific">Rhizophagus irregularis</name>
    <dbReference type="NCBI Taxonomy" id="588596"/>
    <lineage>
        <taxon>Eukaryota</taxon>
        <taxon>Fungi</taxon>
        <taxon>Fungi incertae sedis</taxon>
        <taxon>Mucoromycota</taxon>
        <taxon>Glomeromycotina</taxon>
        <taxon>Glomeromycetes</taxon>
        <taxon>Glomerales</taxon>
        <taxon>Glomeraceae</taxon>
        <taxon>Rhizophagus</taxon>
    </lineage>
</organism>
<reference evidence="2 3" key="1">
    <citation type="submission" date="2015-10" db="EMBL/GenBank/DDBJ databases">
        <title>Genome analyses suggest a sexual origin of heterokaryosis in a supposedly ancient asexual fungus.</title>
        <authorList>
            <person name="Ropars J."/>
            <person name="Sedzielewska K."/>
            <person name="Noel J."/>
            <person name="Charron P."/>
            <person name="Farinelli L."/>
            <person name="Marton T."/>
            <person name="Kruger M."/>
            <person name="Pelin A."/>
            <person name="Brachmann A."/>
            <person name="Corradi N."/>
        </authorList>
    </citation>
    <scope>NUCLEOTIDE SEQUENCE [LARGE SCALE GENOMIC DNA]</scope>
    <source>
        <strain evidence="2 3">A4</strain>
    </source>
</reference>
<name>A0A2I1H4X8_9GLOM</name>
<accession>A0A2I1H4X8</accession>
<dbReference type="SUPFAM" id="SSF56219">
    <property type="entry name" value="DNase I-like"/>
    <property type="match status" value="1"/>
</dbReference>
<feature type="compositionally biased region" description="Low complexity" evidence="1">
    <location>
        <begin position="50"/>
        <end position="70"/>
    </location>
</feature>
<evidence type="ECO:0000313" key="2">
    <source>
        <dbReference type="EMBL" id="PKY53911.1"/>
    </source>
</evidence>
<evidence type="ECO:0000256" key="1">
    <source>
        <dbReference type="SAM" id="MobiDB-lite"/>
    </source>
</evidence>
<dbReference type="VEuPathDB" id="FungiDB:RhiirFUN_007836"/>
<feature type="region of interest" description="Disordered" evidence="1">
    <location>
        <begin position="22"/>
        <end position="79"/>
    </location>
</feature>
<gene>
    <name evidence="2" type="ORF">RhiirA4_472393</name>
</gene>
<evidence type="ECO:0000313" key="3">
    <source>
        <dbReference type="Proteomes" id="UP000234323"/>
    </source>
</evidence>